<name>A0AA48HV29_9RHOB</name>
<organism evidence="1 2">
    <name type="scientific">Roseicyclus marinus</name>
    <dbReference type="NCBI Taxonomy" id="2161673"/>
    <lineage>
        <taxon>Bacteria</taxon>
        <taxon>Pseudomonadati</taxon>
        <taxon>Pseudomonadota</taxon>
        <taxon>Alphaproteobacteria</taxon>
        <taxon>Rhodobacterales</taxon>
        <taxon>Roseobacteraceae</taxon>
        <taxon>Roseicyclus</taxon>
    </lineage>
</organism>
<dbReference type="KEGG" id="rmai:MACH21_28130"/>
<evidence type="ECO:0000313" key="2">
    <source>
        <dbReference type="Proteomes" id="UP001337723"/>
    </source>
</evidence>
<gene>
    <name evidence="1" type="ORF">MACH21_28130</name>
</gene>
<dbReference type="EMBL" id="AP027266">
    <property type="protein sequence ID" value="BDW86636.1"/>
    <property type="molecule type" value="Genomic_DNA"/>
</dbReference>
<protein>
    <submittedName>
        <fullName evidence="1">Uncharacterized protein</fullName>
    </submittedName>
</protein>
<evidence type="ECO:0000313" key="1">
    <source>
        <dbReference type="EMBL" id="BDW86636.1"/>
    </source>
</evidence>
<proteinExistence type="predicted"/>
<dbReference type="AlphaFoldDB" id="A0AA48HV29"/>
<dbReference type="Proteomes" id="UP001337723">
    <property type="component" value="Chromosome"/>
</dbReference>
<keyword evidence="2" id="KW-1185">Reference proteome</keyword>
<sequence>MSKSVSSGALQSGTADPVAEAASIMILLGLKEAGVPNVGYGKASATRASLLQQARSLLATASPVTLEERHRFLAVKAALEALEATERGDELLPFRDQFRGHVEAVRGGEGAEIFGGRRITNKPNVETAFLRAAMYVLWERAEGDDVARAQIVRDAVSLEIIGRKTDSDKKNTNAVKKRVANIKNRARDGAGNVAAEWEHIDIVTRLVDAAGYRRLHDFQ</sequence>
<dbReference type="RefSeq" id="WP_338272627.1">
    <property type="nucleotide sequence ID" value="NZ_AP027266.1"/>
</dbReference>
<reference evidence="1 2" key="1">
    <citation type="submission" date="2023-01" db="EMBL/GenBank/DDBJ databases">
        <title>Complete genome sequence of Roseicyclus marinus strain Dej080120_10.</title>
        <authorList>
            <person name="Ueki S."/>
            <person name="Maruyama F."/>
        </authorList>
    </citation>
    <scope>NUCLEOTIDE SEQUENCE [LARGE SCALE GENOMIC DNA]</scope>
    <source>
        <strain evidence="1 2">Dej080120_10</strain>
    </source>
</reference>
<accession>A0AA48HV29</accession>